<dbReference type="InterPro" id="IPR001602">
    <property type="entry name" value="UPF0047_YjbQ-like"/>
</dbReference>
<reference evidence="2" key="1">
    <citation type="journal article" date="2018" name="Antonie Van Leeuwenhoek">
        <title>Proteinivorax hydrogeniformans sp. nov., an anaerobic, haloalkaliphilic bacterium fermenting proteinaceous compounds with high hydrogen production.</title>
        <authorList>
            <person name="Boltyanskaya Y."/>
            <person name="Detkova E."/>
            <person name="Pimenov N."/>
            <person name="Kevbrin V."/>
        </authorList>
    </citation>
    <scope>NUCLEOTIDE SEQUENCE</scope>
    <source>
        <strain evidence="2">Z-710</strain>
    </source>
</reference>
<evidence type="ECO:0000256" key="1">
    <source>
        <dbReference type="ARBA" id="ARBA00005534"/>
    </source>
</evidence>
<sequence>MLFKQEITSKKHSQFIEITDIVQKLIEKNNMKFGICYIYIPHTTAAVTINENADPSVQRDMLMELDKMVPLEDGYAHIEGNSAAHIKASLLGFNQTILVENGRLLLGTWQGVYFSEFDGPKTRTIYIKLVSE</sequence>
<dbReference type="RefSeq" id="WP_353894011.1">
    <property type="nucleotide sequence ID" value="NZ_CP159485.1"/>
</dbReference>
<dbReference type="Gene3D" id="2.60.120.460">
    <property type="entry name" value="YjbQ-like"/>
    <property type="match status" value="1"/>
</dbReference>
<proteinExistence type="inferred from homology"/>
<dbReference type="PANTHER" id="PTHR30615:SF8">
    <property type="entry name" value="UPF0047 PROTEIN C4A8.02C"/>
    <property type="match status" value="1"/>
</dbReference>
<accession>A0AAU8HVP8</accession>
<dbReference type="EMBL" id="CP159485">
    <property type="protein sequence ID" value="XCI29463.1"/>
    <property type="molecule type" value="Genomic_DNA"/>
</dbReference>
<dbReference type="InterPro" id="IPR035917">
    <property type="entry name" value="YjbQ-like_sf"/>
</dbReference>
<evidence type="ECO:0000313" key="2">
    <source>
        <dbReference type="EMBL" id="XCI29463.1"/>
    </source>
</evidence>
<name>A0AAU8HVP8_9FIRM</name>
<organism evidence="2">
    <name type="scientific">Proteinivorax hydrogeniformans</name>
    <dbReference type="NCBI Taxonomy" id="1826727"/>
    <lineage>
        <taxon>Bacteria</taxon>
        <taxon>Bacillati</taxon>
        <taxon>Bacillota</taxon>
        <taxon>Clostridia</taxon>
        <taxon>Eubacteriales</taxon>
        <taxon>Proteinivoracaceae</taxon>
        <taxon>Proteinivorax</taxon>
    </lineage>
</organism>
<protein>
    <submittedName>
        <fullName evidence="2">Secondary thiamine-phosphate synthase enzyme YjbQ</fullName>
    </submittedName>
</protein>
<dbReference type="NCBIfam" id="TIGR00149">
    <property type="entry name" value="TIGR00149_YjbQ"/>
    <property type="match status" value="1"/>
</dbReference>
<comment type="similarity">
    <text evidence="1">Belongs to the UPF0047 family.</text>
</comment>
<dbReference type="SUPFAM" id="SSF111038">
    <property type="entry name" value="YjbQ-like"/>
    <property type="match status" value="1"/>
</dbReference>
<dbReference type="AlphaFoldDB" id="A0AAU8HVP8"/>
<dbReference type="Pfam" id="PF01894">
    <property type="entry name" value="YjbQ"/>
    <property type="match status" value="1"/>
</dbReference>
<reference evidence="2" key="2">
    <citation type="submission" date="2024-06" db="EMBL/GenBank/DDBJ databases">
        <authorList>
            <person name="Petrova K.O."/>
            <person name="Toshchakov S.V."/>
            <person name="Boltjanskaja Y.V."/>
            <person name="Kevbrin V.V."/>
        </authorList>
    </citation>
    <scope>NUCLEOTIDE SEQUENCE</scope>
    <source>
        <strain evidence="2">Z-710</strain>
    </source>
</reference>
<dbReference type="PANTHER" id="PTHR30615">
    <property type="entry name" value="UNCHARACTERIZED PROTEIN YJBQ-RELATED"/>
    <property type="match status" value="1"/>
</dbReference>
<gene>
    <name evidence="2" type="ORF">PRVXH_000784</name>
</gene>
<dbReference type="PIRSF" id="PIRSF004681">
    <property type="entry name" value="UCP004681"/>
    <property type="match status" value="1"/>
</dbReference>